<accession>A0A7J8F966</accession>
<sequence>METRGKPLSTAPPLEAKGGKEAPSRHRGPRESSDVDKSEEKNALPEEQRIKKVKCLVPRSLIPKAANIPGQQVLGASWLLPSFQNLLREPGAERPRVLSAALPHPQLRALASAQPQTRLPRRPRGSGSADRQLAATVQWLGKIKVFSVVHLIAWN</sequence>
<dbReference type="Proteomes" id="UP000550707">
    <property type="component" value="Unassembled WGS sequence"/>
</dbReference>
<dbReference type="AlphaFoldDB" id="A0A7J8F966"/>
<dbReference type="InParanoid" id="A0A7J8F966"/>
<feature type="compositionally biased region" description="Basic and acidic residues" evidence="1">
    <location>
        <begin position="17"/>
        <end position="49"/>
    </location>
</feature>
<evidence type="ECO:0000313" key="3">
    <source>
        <dbReference type="Proteomes" id="UP000550707"/>
    </source>
</evidence>
<organism evidence="2 3">
    <name type="scientific">Molossus molossus</name>
    <name type="common">Pallas' mastiff bat</name>
    <name type="synonym">Vespertilio molossus</name>
    <dbReference type="NCBI Taxonomy" id="27622"/>
    <lineage>
        <taxon>Eukaryota</taxon>
        <taxon>Metazoa</taxon>
        <taxon>Chordata</taxon>
        <taxon>Craniata</taxon>
        <taxon>Vertebrata</taxon>
        <taxon>Euteleostomi</taxon>
        <taxon>Mammalia</taxon>
        <taxon>Eutheria</taxon>
        <taxon>Laurasiatheria</taxon>
        <taxon>Chiroptera</taxon>
        <taxon>Yangochiroptera</taxon>
        <taxon>Molossidae</taxon>
        <taxon>Molossus</taxon>
    </lineage>
</organism>
<protein>
    <submittedName>
        <fullName evidence="2">Uncharacterized protein</fullName>
    </submittedName>
</protein>
<name>A0A7J8F966_MOLMO</name>
<feature type="region of interest" description="Disordered" evidence="1">
    <location>
        <begin position="1"/>
        <end position="49"/>
    </location>
</feature>
<comment type="caution">
    <text evidence="2">The sequence shown here is derived from an EMBL/GenBank/DDBJ whole genome shotgun (WGS) entry which is preliminary data.</text>
</comment>
<evidence type="ECO:0000256" key="1">
    <source>
        <dbReference type="SAM" id="MobiDB-lite"/>
    </source>
</evidence>
<keyword evidence="3" id="KW-1185">Reference proteome</keyword>
<reference evidence="2 3" key="1">
    <citation type="journal article" date="2020" name="Nature">
        <title>Six reference-quality genomes reveal evolution of bat adaptations.</title>
        <authorList>
            <person name="Jebb D."/>
            <person name="Huang Z."/>
            <person name="Pippel M."/>
            <person name="Hughes G.M."/>
            <person name="Lavrichenko K."/>
            <person name="Devanna P."/>
            <person name="Winkler S."/>
            <person name="Jermiin L.S."/>
            <person name="Skirmuntt E.C."/>
            <person name="Katzourakis A."/>
            <person name="Burkitt-Gray L."/>
            <person name="Ray D.A."/>
            <person name="Sullivan K.A.M."/>
            <person name="Roscito J.G."/>
            <person name="Kirilenko B.M."/>
            <person name="Davalos L.M."/>
            <person name="Corthals A.P."/>
            <person name="Power M.L."/>
            <person name="Jones G."/>
            <person name="Ransome R.D."/>
            <person name="Dechmann D.K.N."/>
            <person name="Locatelli A.G."/>
            <person name="Puechmaille S.J."/>
            <person name="Fedrigo O."/>
            <person name="Jarvis E.D."/>
            <person name="Hiller M."/>
            <person name="Vernes S.C."/>
            <person name="Myers E.W."/>
            <person name="Teeling E.C."/>
        </authorList>
    </citation>
    <scope>NUCLEOTIDE SEQUENCE [LARGE SCALE GENOMIC DNA]</scope>
    <source>
        <strain evidence="2">MMolMol1</strain>
        <tissue evidence="2">Muscle</tissue>
    </source>
</reference>
<proteinExistence type="predicted"/>
<evidence type="ECO:0000313" key="2">
    <source>
        <dbReference type="EMBL" id="KAF6444210.1"/>
    </source>
</evidence>
<dbReference type="EMBL" id="JACASF010000012">
    <property type="protein sequence ID" value="KAF6444210.1"/>
    <property type="molecule type" value="Genomic_DNA"/>
</dbReference>
<gene>
    <name evidence="2" type="ORF">HJG59_008519</name>
</gene>